<keyword evidence="7 15" id="KW-0548">Nucleotidyltransferase</keyword>
<dbReference type="EC" id="2.7.7.2" evidence="15"/>
<keyword evidence="12" id="KW-0511">Multifunctional enzyme</keyword>
<comment type="similarity">
    <text evidence="15">Belongs to the ribF family.</text>
</comment>
<evidence type="ECO:0000256" key="6">
    <source>
        <dbReference type="ARBA" id="ARBA00022679"/>
    </source>
</evidence>
<dbReference type="SUPFAM" id="SSF82114">
    <property type="entry name" value="Riboflavin kinase-like"/>
    <property type="match status" value="1"/>
</dbReference>
<comment type="catalytic activity">
    <reaction evidence="14 15">
        <text>FMN + ATP + H(+) = FAD + diphosphate</text>
        <dbReference type="Rhea" id="RHEA:17237"/>
        <dbReference type="ChEBI" id="CHEBI:15378"/>
        <dbReference type="ChEBI" id="CHEBI:30616"/>
        <dbReference type="ChEBI" id="CHEBI:33019"/>
        <dbReference type="ChEBI" id="CHEBI:57692"/>
        <dbReference type="ChEBI" id="CHEBI:58210"/>
        <dbReference type="EC" id="2.7.7.2"/>
    </reaction>
</comment>
<dbReference type="Gene3D" id="2.40.30.30">
    <property type="entry name" value="Riboflavin kinase-like"/>
    <property type="match status" value="1"/>
</dbReference>
<comment type="caution">
    <text evidence="17">The sequence shown here is derived from an EMBL/GenBank/DDBJ whole genome shotgun (WGS) entry which is preliminary data.</text>
</comment>
<dbReference type="InterPro" id="IPR002016">
    <property type="entry name" value="Haem_peroxidase"/>
</dbReference>
<evidence type="ECO:0000256" key="12">
    <source>
        <dbReference type="ARBA" id="ARBA00023268"/>
    </source>
</evidence>
<feature type="domain" description="Plant heme peroxidase family profile" evidence="16">
    <location>
        <begin position="153"/>
        <end position="311"/>
    </location>
</feature>
<comment type="catalytic activity">
    <reaction evidence="13 15">
        <text>riboflavin + ATP = FMN + ADP + H(+)</text>
        <dbReference type="Rhea" id="RHEA:14357"/>
        <dbReference type="ChEBI" id="CHEBI:15378"/>
        <dbReference type="ChEBI" id="CHEBI:30616"/>
        <dbReference type="ChEBI" id="CHEBI:57986"/>
        <dbReference type="ChEBI" id="CHEBI:58210"/>
        <dbReference type="ChEBI" id="CHEBI:456216"/>
        <dbReference type="EC" id="2.7.1.26"/>
    </reaction>
</comment>
<evidence type="ECO:0000256" key="11">
    <source>
        <dbReference type="ARBA" id="ARBA00022840"/>
    </source>
</evidence>
<dbReference type="NCBIfam" id="NF004160">
    <property type="entry name" value="PRK05627.1-3"/>
    <property type="match status" value="1"/>
</dbReference>
<dbReference type="InterPro" id="IPR015864">
    <property type="entry name" value="FAD_synthase"/>
</dbReference>
<keyword evidence="8 15" id="KW-0547">Nucleotide-binding</keyword>
<organism evidence="17 18">
    <name type="scientific">Candidatus Magnetominusculus xianensis</name>
    <dbReference type="NCBI Taxonomy" id="1748249"/>
    <lineage>
        <taxon>Bacteria</taxon>
        <taxon>Pseudomonadati</taxon>
        <taxon>Nitrospirota</taxon>
        <taxon>Nitrospiria</taxon>
        <taxon>Nitrospirales</taxon>
        <taxon>Nitrospiraceae</taxon>
        <taxon>Candidatus Magnetominusculus</taxon>
    </lineage>
</organism>
<evidence type="ECO:0000313" key="18">
    <source>
        <dbReference type="Proteomes" id="UP000060487"/>
    </source>
</evidence>
<dbReference type="InterPro" id="IPR015865">
    <property type="entry name" value="Riboflavin_kinase_bac/euk"/>
</dbReference>
<evidence type="ECO:0000256" key="9">
    <source>
        <dbReference type="ARBA" id="ARBA00022777"/>
    </source>
</evidence>
<dbReference type="Gene3D" id="3.40.50.620">
    <property type="entry name" value="HUPs"/>
    <property type="match status" value="1"/>
</dbReference>
<dbReference type="RefSeq" id="WP_085053599.1">
    <property type="nucleotide sequence ID" value="NZ_LNQR01000119.1"/>
</dbReference>
<dbReference type="PANTHER" id="PTHR22749:SF6">
    <property type="entry name" value="RIBOFLAVIN KINASE"/>
    <property type="match status" value="1"/>
</dbReference>
<dbReference type="CDD" id="cd02064">
    <property type="entry name" value="FAD_synthetase_N"/>
    <property type="match status" value="1"/>
</dbReference>
<dbReference type="InterPro" id="IPR023468">
    <property type="entry name" value="Riboflavin_kinase"/>
</dbReference>
<name>A0ABR5SBL4_9BACT</name>
<comment type="pathway">
    <text evidence="2 15">Cofactor biosynthesis; FAD biosynthesis; FAD from FMN: step 1/1.</text>
</comment>
<evidence type="ECO:0000256" key="10">
    <source>
        <dbReference type="ARBA" id="ARBA00022827"/>
    </source>
</evidence>
<dbReference type="Pfam" id="PF01687">
    <property type="entry name" value="Flavokinase"/>
    <property type="match status" value="1"/>
</dbReference>
<dbReference type="Proteomes" id="UP000060487">
    <property type="component" value="Unassembled WGS sequence"/>
</dbReference>
<evidence type="ECO:0000259" key="16">
    <source>
        <dbReference type="PROSITE" id="PS50873"/>
    </source>
</evidence>
<dbReference type="NCBIfam" id="TIGR00125">
    <property type="entry name" value="cyt_tran_rel"/>
    <property type="match status" value="1"/>
</dbReference>
<accession>A0ABR5SBL4</accession>
<reference evidence="17 18" key="1">
    <citation type="submission" date="2015-11" db="EMBL/GenBank/DDBJ databases">
        <authorList>
            <person name="Lin W."/>
        </authorList>
    </citation>
    <scope>NUCLEOTIDE SEQUENCE [LARGE SCALE GENOMIC DNA]</scope>
    <source>
        <strain evidence="17 18">HCH-1</strain>
    </source>
</reference>
<evidence type="ECO:0000256" key="2">
    <source>
        <dbReference type="ARBA" id="ARBA00004726"/>
    </source>
</evidence>
<keyword evidence="4 15" id="KW-0285">Flavoprotein</keyword>
<dbReference type="InterPro" id="IPR023465">
    <property type="entry name" value="Riboflavin_kinase_dom_sf"/>
</dbReference>
<dbReference type="EMBL" id="LNQR01000119">
    <property type="protein sequence ID" value="KWT78172.1"/>
    <property type="molecule type" value="Genomic_DNA"/>
</dbReference>
<protein>
    <recommendedName>
        <fullName evidence="15">Riboflavin biosynthesis protein</fullName>
    </recommendedName>
    <domain>
        <recommendedName>
            <fullName evidence="15">Riboflavin kinase</fullName>
            <ecNumber evidence="15">2.7.1.26</ecNumber>
        </recommendedName>
        <alternativeName>
            <fullName evidence="15">Flavokinase</fullName>
        </alternativeName>
    </domain>
    <domain>
        <recommendedName>
            <fullName evidence="15">FMN adenylyltransferase</fullName>
            <ecNumber evidence="15">2.7.7.2</ecNumber>
        </recommendedName>
        <alternativeName>
            <fullName evidence="15">FAD pyrophosphorylase</fullName>
        </alternativeName>
        <alternativeName>
            <fullName evidence="15">FAD synthase</fullName>
        </alternativeName>
    </domain>
</protein>
<evidence type="ECO:0000256" key="8">
    <source>
        <dbReference type="ARBA" id="ARBA00022741"/>
    </source>
</evidence>
<dbReference type="NCBIfam" id="NF004162">
    <property type="entry name" value="PRK05627.1-5"/>
    <property type="match status" value="1"/>
</dbReference>
<dbReference type="NCBIfam" id="TIGR00083">
    <property type="entry name" value="ribF"/>
    <property type="match status" value="1"/>
</dbReference>
<evidence type="ECO:0000313" key="17">
    <source>
        <dbReference type="EMBL" id="KWT78172.1"/>
    </source>
</evidence>
<comment type="pathway">
    <text evidence="3 15">Cofactor biosynthesis; FMN biosynthesis; FMN from riboflavin (ATP route): step 1/1.</text>
</comment>
<evidence type="ECO:0000256" key="14">
    <source>
        <dbReference type="ARBA" id="ARBA00049494"/>
    </source>
</evidence>
<dbReference type="SUPFAM" id="SSF52374">
    <property type="entry name" value="Nucleotidylyl transferase"/>
    <property type="match status" value="1"/>
</dbReference>
<keyword evidence="5 15" id="KW-0288">FMN</keyword>
<keyword evidence="6 15" id="KW-0808">Transferase</keyword>
<evidence type="ECO:0000256" key="7">
    <source>
        <dbReference type="ARBA" id="ARBA00022695"/>
    </source>
</evidence>
<evidence type="ECO:0000256" key="5">
    <source>
        <dbReference type="ARBA" id="ARBA00022643"/>
    </source>
</evidence>
<keyword evidence="11 15" id="KW-0067">ATP-binding</keyword>
<evidence type="ECO:0000256" key="1">
    <source>
        <dbReference type="ARBA" id="ARBA00002121"/>
    </source>
</evidence>
<dbReference type="Pfam" id="PF06574">
    <property type="entry name" value="FAD_syn"/>
    <property type="match status" value="1"/>
</dbReference>
<dbReference type="InterPro" id="IPR002606">
    <property type="entry name" value="Riboflavin_kinase_bac"/>
</dbReference>
<dbReference type="SMART" id="SM00904">
    <property type="entry name" value="Flavokinase"/>
    <property type="match status" value="1"/>
</dbReference>
<dbReference type="PROSITE" id="PS50873">
    <property type="entry name" value="PEROXIDASE_4"/>
    <property type="match status" value="1"/>
</dbReference>
<dbReference type="PIRSF" id="PIRSF004491">
    <property type="entry name" value="FAD_Synth"/>
    <property type="match status" value="1"/>
</dbReference>
<sequence length="311" mass="34346">MEIIRGLENLTKAYHNAIITLGNFDGVHAGHRRILERVKAASQSAGGTSIVITFDPHPVKVVNPQKGLKILTPFDIKAELIGKTGMDVLLCIDFNKEFSSIAPDYFIEEILVKRLQAAHIIVGHNYRFGKGKKGSTEVLRRRAAKFGFKFNVVRNVTSCGNVVSSSSIRHLLTRGDVVEARKLLGRPYFIQSQVITGTGRGKTLLQTPTANLSLPDELVPKAGVYVVRAAVDGVLYDAVANIGNNPTFGGIHTAYEVHLFDYDKYLVGNTIRVYFLKRLRDEKTFPSAEDLKTQIQKDISTAKKILAETPV</sequence>
<keyword evidence="9 15" id="KW-0418">Kinase</keyword>
<dbReference type="InterPro" id="IPR004821">
    <property type="entry name" value="Cyt_trans-like"/>
</dbReference>
<dbReference type="PANTHER" id="PTHR22749">
    <property type="entry name" value="RIBOFLAVIN KINASE/FMN ADENYLYLTRANSFERASE"/>
    <property type="match status" value="1"/>
</dbReference>
<proteinExistence type="inferred from homology"/>
<evidence type="ECO:0000256" key="15">
    <source>
        <dbReference type="PIRNR" id="PIRNR004491"/>
    </source>
</evidence>
<keyword evidence="10 15" id="KW-0274">FAD</keyword>
<gene>
    <name evidence="17" type="primary">ribF</name>
    <name evidence="17" type="ORF">ASN18_2986</name>
</gene>
<comment type="function">
    <text evidence="1">Catalyzes the phosphorylation of riboflavin to FMN followed by the adenylation of FMN to FAD.</text>
</comment>
<dbReference type="EC" id="2.7.1.26" evidence="15"/>
<evidence type="ECO:0000256" key="13">
    <source>
        <dbReference type="ARBA" id="ARBA00047880"/>
    </source>
</evidence>
<keyword evidence="18" id="KW-1185">Reference proteome</keyword>
<evidence type="ECO:0000256" key="3">
    <source>
        <dbReference type="ARBA" id="ARBA00005201"/>
    </source>
</evidence>
<evidence type="ECO:0000256" key="4">
    <source>
        <dbReference type="ARBA" id="ARBA00022630"/>
    </source>
</evidence>
<dbReference type="InterPro" id="IPR014729">
    <property type="entry name" value="Rossmann-like_a/b/a_fold"/>
</dbReference>